<dbReference type="RefSeq" id="WP_093922561.1">
    <property type="nucleotide sequence ID" value="NZ_FOMW01000002.1"/>
</dbReference>
<reference evidence="7 8" key="1">
    <citation type="submission" date="2016-10" db="EMBL/GenBank/DDBJ databases">
        <authorList>
            <person name="de Groot N.N."/>
        </authorList>
    </citation>
    <scope>NUCLEOTIDE SEQUENCE [LARGE SCALE GENOMIC DNA]</scope>
    <source>
        <strain evidence="7 8">DSM 11443</strain>
    </source>
</reference>
<organism evidence="7 8">
    <name type="scientific">Sulfitobacter brevis</name>
    <dbReference type="NCBI Taxonomy" id="74348"/>
    <lineage>
        <taxon>Bacteria</taxon>
        <taxon>Pseudomonadati</taxon>
        <taxon>Pseudomonadota</taxon>
        <taxon>Alphaproteobacteria</taxon>
        <taxon>Rhodobacterales</taxon>
        <taxon>Roseobacteraceae</taxon>
        <taxon>Sulfitobacter</taxon>
    </lineage>
</organism>
<dbReference type="Gene3D" id="2.40.30.110">
    <property type="entry name" value="Aminomethyltransferase beta-barrel domains"/>
    <property type="match status" value="1"/>
</dbReference>
<dbReference type="GO" id="GO:0016491">
    <property type="term" value="F:oxidoreductase activity"/>
    <property type="evidence" value="ECO:0007669"/>
    <property type="project" value="UniProtKB-KW"/>
</dbReference>
<dbReference type="Pfam" id="PF16350">
    <property type="entry name" value="FAO_M"/>
    <property type="match status" value="1"/>
</dbReference>
<evidence type="ECO:0000256" key="1">
    <source>
        <dbReference type="ARBA" id="ARBA00008609"/>
    </source>
</evidence>
<sequence>MQTSTRALIIGGGVVGASVLYHLTKLGWKDVMLVERSELTSGSTWHAAGGFHTLNGDTNMAALQGYTIRLYKELEEITGMSCGLHHVGGVTLADNKDRFDMLLAERAKHRFMGLDTEIVGPEEIAKIAPVTNLQGIIGGLYDPLDGHLDPSGTTHAYARAAKMGGATIETHCMVRETNQRPDGTWDVVTDKGTIHAEHVVNAGGLWAREVGAMAGVYFPLHPMEHQYIVTEDVPLIVEMAKDGKEHPHVMDPAGESYLRQEGRGLCIGFYEQKCRPWSVDGTPWSFGQDLLQDDFDKIEDSIAFAYKRFPDLERAGVKNVIHGPFTFAPDGNPLVGPVPGMRNYWSACGVMAGFSQGGGVGLTLAQWMIEGEPERDVMAMDVARFGNWTTPGYTLPKVIENYQKRFSVSYPNEELPAARPHRTTPMYDIFSSMGAVWGAQYGLEVANYFATGSEPAFETPSFRRSDAFDATAREVMAVRNGVGINEVQNFGKYLVTGPRARDWLDRIMAGRVPQPGRLSLTPMLSEKGRLIGDFTMSCLGEEEFQLTASYGAQAYHYRWFLNHLEDGVQVENISDRRTGFQIAGPKAREVLQACTRTDVGGMKFLDVRRMIVGQADCIVQRVSYTGDLGYEIYCDAMMQRSLWHSLWEAGQTHGMVPFGMRAMMSLRLDKFFGSWMSEFSPDYTAAETGLDRFISFKKNTPFIGRKLAEAERDTPPARKLVAFEVQAQDADVHGYEPIWLDGEVVGFCTSGGYSHFAGKSIAQGFVPRARATEGLQVEIEILGKMCPATVITTPLFDTEGDRMRG</sequence>
<evidence type="ECO:0000259" key="6">
    <source>
        <dbReference type="Pfam" id="PF16350"/>
    </source>
</evidence>
<dbReference type="Gene3D" id="3.30.9.10">
    <property type="entry name" value="D-Amino Acid Oxidase, subunit A, domain 2"/>
    <property type="match status" value="1"/>
</dbReference>
<dbReference type="AlphaFoldDB" id="A0A1I1V2J4"/>
<keyword evidence="2" id="KW-0560">Oxidoreductase</keyword>
<dbReference type="OrthoDB" id="7156675at2"/>
<feature type="domain" description="FAD dependent oxidoreductase central" evidence="6">
    <location>
        <begin position="370"/>
        <end position="423"/>
    </location>
</feature>
<dbReference type="InterPro" id="IPR032503">
    <property type="entry name" value="FAO_M"/>
</dbReference>
<dbReference type="Pfam" id="PF08669">
    <property type="entry name" value="GCV_T_C"/>
    <property type="match status" value="1"/>
</dbReference>
<dbReference type="PANTHER" id="PTHR43757">
    <property type="entry name" value="AMINOMETHYLTRANSFERASE"/>
    <property type="match status" value="1"/>
</dbReference>
<dbReference type="Pfam" id="PF01571">
    <property type="entry name" value="GCV_T"/>
    <property type="match status" value="1"/>
</dbReference>
<evidence type="ECO:0000256" key="2">
    <source>
        <dbReference type="ARBA" id="ARBA00023002"/>
    </source>
</evidence>
<dbReference type="Pfam" id="PF01266">
    <property type="entry name" value="DAO"/>
    <property type="match status" value="1"/>
</dbReference>
<feature type="domain" description="GCVT N-terminal" evidence="4">
    <location>
        <begin position="426"/>
        <end position="698"/>
    </location>
</feature>
<dbReference type="Proteomes" id="UP000198977">
    <property type="component" value="Unassembled WGS sequence"/>
</dbReference>
<evidence type="ECO:0000259" key="3">
    <source>
        <dbReference type="Pfam" id="PF01266"/>
    </source>
</evidence>
<proteinExistence type="inferred from homology"/>
<dbReference type="InterPro" id="IPR013977">
    <property type="entry name" value="GcvT_C"/>
</dbReference>
<dbReference type="InterPro" id="IPR006222">
    <property type="entry name" value="GCVT_N"/>
</dbReference>
<dbReference type="Gene3D" id="3.50.50.60">
    <property type="entry name" value="FAD/NAD(P)-binding domain"/>
    <property type="match status" value="1"/>
</dbReference>
<dbReference type="EMBL" id="FOMW01000002">
    <property type="protein sequence ID" value="SFD77236.1"/>
    <property type="molecule type" value="Genomic_DNA"/>
</dbReference>
<evidence type="ECO:0000313" key="8">
    <source>
        <dbReference type="Proteomes" id="UP000198977"/>
    </source>
</evidence>
<dbReference type="SUPFAM" id="SSF54373">
    <property type="entry name" value="FAD-linked reductases, C-terminal domain"/>
    <property type="match status" value="1"/>
</dbReference>
<dbReference type="InterPro" id="IPR028896">
    <property type="entry name" value="GcvT/YgfZ/DmdA"/>
</dbReference>
<accession>A0A1I1V2J4</accession>
<protein>
    <submittedName>
        <fullName evidence="7">Dimethylglycine dehydrogenase</fullName>
    </submittedName>
</protein>
<dbReference type="InterPro" id="IPR006076">
    <property type="entry name" value="FAD-dep_OxRdtase"/>
</dbReference>
<evidence type="ECO:0000313" key="7">
    <source>
        <dbReference type="EMBL" id="SFD77236.1"/>
    </source>
</evidence>
<dbReference type="InterPro" id="IPR036188">
    <property type="entry name" value="FAD/NAD-bd_sf"/>
</dbReference>
<keyword evidence="8" id="KW-1185">Reference proteome</keyword>
<dbReference type="SUPFAM" id="SSF51905">
    <property type="entry name" value="FAD/NAD(P)-binding domain"/>
    <property type="match status" value="1"/>
</dbReference>
<comment type="similarity">
    <text evidence="1">Belongs to the GcvT family.</text>
</comment>
<feature type="domain" description="Aminomethyltransferase C-terminal" evidence="5">
    <location>
        <begin position="718"/>
        <end position="797"/>
    </location>
</feature>
<dbReference type="PANTHER" id="PTHR43757:SF2">
    <property type="entry name" value="AMINOMETHYLTRANSFERASE, MITOCHONDRIAL"/>
    <property type="match status" value="1"/>
</dbReference>
<dbReference type="InterPro" id="IPR029043">
    <property type="entry name" value="GcvT/YgfZ_C"/>
</dbReference>
<dbReference type="InterPro" id="IPR027266">
    <property type="entry name" value="TrmE/GcvT-like"/>
</dbReference>
<dbReference type="SUPFAM" id="SSF103025">
    <property type="entry name" value="Folate-binding domain"/>
    <property type="match status" value="1"/>
</dbReference>
<dbReference type="Gene3D" id="3.30.1360.120">
    <property type="entry name" value="Probable tRNA modification gtpase trme, domain 1"/>
    <property type="match status" value="1"/>
</dbReference>
<feature type="domain" description="FAD dependent oxidoreductase" evidence="3">
    <location>
        <begin position="7"/>
        <end position="367"/>
    </location>
</feature>
<name>A0A1I1V2J4_9RHOB</name>
<evidence type="ECO:0000259" key="5">
    <source>
        <dbReference type="Pfam" id="PF08669"/>
    </source>
</evidence>
<dbReference type="Gene3D" id="3.30.70.1400">
    <property type="entry name" value="Aminomethyltransferase beta-barrel domains"/>
    <property type="match status" value="1"/>
</dbReference>
<evidence type="ECO:0000259" key="4">
    <source>
        <dbReference type="Pfam" id="PF01571"/>
    </source>
</evidence>
<dbReference type="STRING" id="74348.SAMN04488523_102347"/>
<gene>
    <name evidence="7" type="ORF">SAMN04488523_102347</name>
</gene>
<dbReference type="SUPFAM" id="SSF101790">
    <property type="entry name" value="Aminomethyltransferase beta-barrel domain"/>
    <property type="match status" value="1"/>
</dbReference>